<dbReference type="AlphaFoldDB" id="A0A8J7IWX1"/>
<dbReference type="RefSeq" id="WP_228848267.1">
    <property type="nucleotide sequence ID" value="NZ_JADCKQ010000004.1"/>
</dbReference>
<dbReference type="EMBL" id="JADCKQ010000004">
    <property type="protein sequence ID" value="MBI1493435.1"/>
    <property type="molecule type" value="Genomic_DNA"/>
</dbReference>
<sequence length="276" mass="30514">MNAQVEIITTETTPAPTGMHSALPADPMVSMIERIAVDPDADLDKLERMLVMKERLDKETARKAFNAAFSDCQAQIPQVLRNRSNNQTHSRYADLAAIEAAITPVITSHGLSVRFYPTRSDIEGHMGVDCVVSHAQGHNEEYHADVPADGKGLRGNDNKTATHAFGSTMSYGRRYLLCMIFNIATADDNDGNNQKAMATAINEDQFRHLRDALEASGMPEVKFHTAFNCADPENATLHQFPASRFDEAMDRLSKFKKAREAREAEEAAVMEGETND</sequence>
<dbReference type="Proteomes" id="UP000640583">
    <property type="component" value="Unassembled WGS sequence"/>
</dbReference>
<organism evidence="1 2">
    <name type="scientific">Halocynthiibacter styelae</name>
    <dbReference type="NCBI Taxonomy" id="2761955"/>
    <lineage>
        <taxon>Bacteria</taxon>
        <taxon>Pseudomonadati</taxon>
        <taxon>Pseudomonadota</taxon>
        <taxon>Alphaproteobacteria</taxon>
        <taxon>Rhodobacterales</taxon>
        <taxon>Paracoccaceae</taxon>
        <taxon>Halocynthiibacter</taxon>
    </lineage>
</organism>
<dbReference type="InterPro" id="IPR007499">
    <property type="entry name" value="ERF_bacteria_virus"/>
</dbReference>
<protein>
    <submittedName>
        <fullName evidence="1">ERF family protein</fullName>
    </submittedName>
</protein>
<proteinExistence type="predicted"/>
<gene>
    <name evidence="1" type="ORF">H1D41_07295</name>
</gene>
<comment type="caution">
    <text evidence="1">The sequence shown here is derived from an EMBL/GenBank/DDBJ whole genome shotgun (WGS) entry which is preliminary data.</text>
</comment>
<evidence type="ECO:0000313" key="1">
    <source>
        <dbReference type="EMBL" id="MBI1493435.1"/>
    </source>
</evidence>
<reference evidence="1" key="1">
    <citation type="submission" date="2020-10" db="EMBL/GenBank/DDBJ databases">
        <title>Paenihalocynthiibacter styelae gen. nov., sp. nov., isolated from stalked sea squirt Styela clava.</title>
        <authorList>
            <person name="Kim Y.-O."/>
            <person name="Yoon J.-H."/>
        </authorList>
    </citation>
    <scope>NUCLEOTIDE SEQUENCE</scope>
    <source>
        <strain evidence="1">MYP1-1</strain>
    </source>
</reference>
<accession>A0A8J7IWX1</accession>
<keyword evidence="2" id="KW-1185">Reference proteome</keyword>
<dbReference type="Pfam" id="PF04404">
    <property type="entry name" value="ERF"/>
    <property type="match status" value="1"/>
</dbReference>
<evidence type="ECO:0000313" key="2">
    <source>
        <dbReference type="Proteomes" id="UP000640583"/>
    </source>
</evidence>
<name>A0A8J7IWX1_9RHOB</name>